<dbReference type="AlphaFoldDB" id="A0AAJ0DCK3"/>
<comment type="function">
    <text evidence="1">Probably plays a role in facilitating the assembly of multimeric protein complexes inside the ER. Is required for secretory polypeptide translocation. May physically associate with SEC63 protein in the endoplasmic reticulum and this interaction may be regulated by ATP hydrolysis.</text>
</comment>
<keyword evidence="8" id="KW-0378">Hydrolase</keyword>
<dbReference type="InterPro" id="IPR029047">
    <property type="entry name" value="HSP70_peptide-bd_sf"/>
</dbReference>
<dbReference type="FunFam" id="3.30.420.40:FF:000026">
    <property type="entry name" value="Heat shock protein 70"/>
    <property type="match status" value="1"/>
</dbReference>
<dbReference type="CDD" id="cd10241">
    <property type="entry name" value="ASKHA_NBD_HSP70_BiP"/>
    <property type="match status" value="1"/>
</dbReference>
<evidence type="ECO:0000256" key="10">
    <source>
        <dbReference type="ARBA" id="ARBA00022840"/>
    </source>
</evidence>
<dbReference type="FunFam" id="3.90.640.10:FF:000002">
    <property type="entry name" value="Heat shock 70 kDa"/>
    <property type="match status" value="1"/>
</dbReference>
<sequence length="732" mass="80227">MARFSRNKSPRPAPRTVSSWMTAFYICAILMAPMLFMGMIGTASAEESTQEPLKDSAVLRPGAYTYPPHSSFAPEATVASVELDDGPPDYPLCGNMFDDLPPAVKGPVIGIDLGTTYSCVGIMKGGKVEIIVNDQGNRITPSWVAWNDEERLVGDAAKNQYASNPHRTVFDIKRMIGRKFNDKDVQKDMKHFPFKVINKNDQPRVRVEVSGEDKTFTPEEVSSMILGKMKETAEAYLGEKVTNAVVTVPAYFNDAQRAATKDAGTIAGLNVLRVVNEPTAAALAYGLDKTDQERQIVVYDLGGGTFDVSVLTVDQGVFEVLSTAGDTHLGGEDFDARVMEFFVKSYNKKHDTDITKDAKTMGKLKREVEKAKRTLSSQMSTKIEIEAFHQGNDFSETLTRAKFEELNNDLFKKTLKPVEQVLKDAKLTKKDIHDIVLVGGSTRIPKVQAMLEEYFGKKASKGINPDEAVAYGAAVQGGVLSGEEAAGDIVLMDVNPLTLGIETTGGVMTTLIKRGTTIPTKKSQIFSTAADNQPVVLIQVFEGERTMTKDNNQLGKFELSGIPPAPRGQPQIEVIFELDANGLLKVSAGDKGTGKSESITITNDKGRLSADEIERMVEEAEKYLEEDKATRERIEARNKLENYSYSLKNQLNDDDGLGGKIDEDDKDTLQEAVKEAQDWLEENGQTATAEDFEEQNQKLSDVAYPITSKLNAGGAGGMPDYGDDEPSYHDEL</sequence>
<evidence type="ECO:0000256" key="15">
    <source>
        <dbReference type="RuleBase" id="RU003322"/>
    </source>
</evidence>
<evidence type="ECO:0000313" key="18">
    <source>
        <dbReference type="EMBL" id="KAK3047275.1"/>
    </source>
</evidence>
<evidence type="ECO:0000256" key="2">
    <source>
        <dbReference type="ARBA" id="ARBA00004319"/>
    </source>
</evidence>
<dbReference type="SUPFAM" id="SSF53067">
    <property type="entry name" value="Actin-like ATPase domain"/>
    <property type="match status" value="2"/>
</dbReference>
<protein>
    <recommendedName>
        <fullName evidence="14">Endoplasmic reticulum chaperone BIP</fullName>
        <ecNumber evidence="4">3.6.4.10</ecNumber>
    </recommendedName>
    <alternativeName>
        <fullName evidence="5">Endoplasmic reticulum chaperone BiP</fullName>
    </alternativeName>
    <alternativeName>
        <fullName evidence="12">Immunoglobulin heavy chain-binding protein homolog</fullName>
    </alternativeName>
</protein>
<dbReference type="SUPFAM" id="SSF100934">
    <property type="entry name" value="Heat shock protein 70kD (HSP70), C-terminal subdomain"/>
    <property type="match status" value="1"/>
</dbReference>
<keyword evidence="9" id="KW-0256">Endoplasmic reticulum</keyword>
<dbReference type="GO" id="GO:0005524">
    <property type="term" value="F:ATP binding"/>
    <property type="evidence" value="ECO:0007669"/>
    <property type="project" value="UniProtKB-KW"/>
</dbReference>
<dbReference type="Gene3D" id="1.20.1270.10">
    <property type="match status" value="1"/>
</dbReference>
<evidence type="ECO:0000256" key="3">
    <source>
        <dbReference type="ARBA" id="ARBA00007381"/>
    </source>
</evidence>
<feature type="coiled-coil region" evidence="16">
    <location>
        <begin position="610"/>
        <end position="637"/>
    </location>
</feature>
<dbReference type="Gene3D" id="3.30.30.30">
    <property type="match status" value="1"/>
</dbReference>
<dbReference type="PROSITE" id="PS00329">
    <property type="entry name" value="HSP70_2"/>
    <property type="match status" value="1"/>
</dbReference>
<dbReference type="Gene3D" id="3.30.420.40">
    <property type="match status" value="2"/>
</dbReference>
<dbReference type="GO" id="GO:0016787">
    <property type="term" value="F:hydrolase activity"/>
    <property type="evidence" value="ECO:0007669"/>
    <property type="project" value="UniProtKB-KW"/>
</dbReference>
<evidence type="ECO:0000256" key="17">
    <source>
        <dbReference type="SAM" id="MobiDB-lite"/>
    </source>
</evidence>
<dbReference type="Pfam" id="PF00012">
    <property type="entry name" value="HSP70"/>
    <property type="match status" value="1"/>
</dbReference>
<dbReference type="InterPro" id="IPR018181">
    <property type="entry name" value="Heat_shock_70_CS"/>
</dbReference>
<dbReference type="NCBIfam" id="NF001413">
    <property type="entry name" value="PRK00290.1"/>
    <property type="match status" value="1"/>
</dbReference>
<dbReference type="FunFam" id="2.60.34.10:FF:000002">
    <property type="entry name" value="Heat shock 70 kDa"/>
    <property type="match status" value="1"/>
</dbReference>
<dbReference type="FunFam" id="1.20.1270.10:FF:000009">
    <property type="entry name" value="DnaK-type molecular chaperone BiP"/>
    <property type="match status" value="1"/>
</dbReference>
<evidence type="ECO:0000256" key="16">
    <source>
        <dbReference type="SAM" id="Coils"/>
    </source>
</evidence>
<dbReference type="InterPro" id="IPR043129">
    <property type="entry name" value="ATPase_NBD"/>
</dbReference>
<evidence type="ECO:0000256" key="11">
    <source>
        <dbReference type="ARBA" id="ARBA00023016"/>
    </source>
</evidence>
<dbReference type="Proteomes" id="UP001271007">
    <property type="component" value="Unassembled WGS sequence"/>
</dbReference>
<dbReference type="GO" id="GO:0005788">
    <property type="term" value="C:endoplasmic reticulum lumen"/>
    <property type="evidence" value="ECO:0007669"/>
    <property type="project" value="UniProtKB-SubCell"/>
</dbReference>
<feature type="region of interest" description="Disordered" evidence="17">
    <location>
        <begin position="679"/>
        <end position="732"/>
    </location>
</feature>
<dbReference type="InterPro" id="IPR042050">
    <property type="entry name" value="BIP_NBD"/>
</dbReference>
<evidence type="ECO:0000256" key="6">
    <source>
        <dbReference type="ARBA" id="ARBA00022729"/>
    </source>
</evidence>
<keyword evidence="11" id="KW-0346">Stress response</keyword>
<accession>A0AAJ0DCK3</accession>
<keyword evidence="16" id="KW-0175">Coiled coil</keyword>
<dbReference type="InterPro" id="IPR013126">
    <property type="entry name" value="Hsp_70_fam"/>
</dbReference>
<evidence type="ECO:0000256" key="12">
    <source>
        <dbReference type="ARBA" id="ARBA00031728"/>
    </source>
</evidence>
<comment type="subcellular location">
    <subcellularLocation>
        <location evidence="2">Endoplasmic reticulum lumen</location>
    </subcellularLocation>
</comment>
<dbReference type="Gene3D" id="2.60.34.10">
    <property type="entry name" value="Substrate Binding Domain Of DNAk, Chain A, domain 1"/>
    <property type="match status" value="1"/>
</dbReference>
<evidence type="ECO:0000256" key="14">
    <source>
        <dbReference type="ARBA" id="ARBA00069311"/>
    </source>
</evidence>
<evidence type="ECO:0000313" key="19">
    <source>
        <dbReference type="Proteomes" id="UP001271007"/>
    </source>
</evidence>
<dbReference type="GO" id="GO:0140662">
    <property type="term" value="F:ATP-dependent protein folding chaperone"/>
    <property type="evidence" value="ECO:0007669"/>
    <property type="project" value="InterPro"/>
</dbReference>
<dbReference type="PROSITE" id="PS00297">
    <property type="entry name" value="HSP70_1"/>
    <property type="match status" value="1"/>
</dbReference>
<keyword evidence="7 15" id="KW-0547">Nucleotide-binding</keyword>
<dbReference type="FunFam" id="3.30.30.30:FF:000001">
    <property type="entry name" value="heat shock 70 kDa protein-like"/>
    <property type="match status" value="1"/>
</dbReference>
<keyword evidence="6" id="KW-0732">Signal</keyword>
<keyword evidence="10 15" id="KW-0067">ATP-binding</keyword>
<keyword evidence="19" id="KW-1185">Reference proteome</keyword>
<dbReference type="InterPro" id="IPR029048">
    <property type="entry name" value="HSP70_C_sf"/>
</dbReference>
<evidence type="ECO:0000256" key="13">
    <source>
        <dbReference type="ARBA" id="ARBA00048056"/>
    </source>
</evidence>
<dbReference type="EC" id="3.6.4.10" evidence="4"/>
<dbReference type="PROSITE" id="PS01036">
    <property type="entry name" value="HSP70_3"/>
    <property type="match status" value="1"/>
</dbReference>
<evidence type="ECO:0000256" key="8">
    <source>
        <dbReference type="ARBA" id="ARBA00022801"/>
    </source>
</evidence>
<evidence type="ECO:0000256" key="5">
    <source>
        <dbReference type="ARBA" id="ARBA00019933"/>
    </source>
</evidence>
<dbReference type="PRINTS" id="PR00301">
    <property type="entry name" value="HEATSHOCK70"/>
</dbReference>
<comment type="similarity">
    <text evidence="3 15">Belongs to the heat shock protein 70 family.</text>
</comment>
<comment type="catalytic activity">
    <reaction evidence="13">
        <text>ATP + H2O = ADP + phosphate + H(+)</text>
        <dbReference type="Rhea" id="RHEA:13065"/>
        <dbReference type="ChEBI" id="CHEBI:15377"/>
        <dbReference type="ChEBI" id="CHEBI:15378"/>
        <dbReference type="ChEBI" id="CHEBI:30616"/>
        <dbReference type="ChEBI" id="CHEBI:43474"/>
        <dbReference type="ChEBI" id="CHEBI:456216"/>
        <dbReference type="EC" id="3.6.4.10"/>
    </reaction>
</comment>
<organism evidence="18 19">
    <name type="scientific">Extremus antarcticus</name>
    <dbReference type="NCBI Taxonomy" id="702011"/>
    <lineage>
        <taxon>Eukaryota</taxon>
        <taxon>Fungi</taxon>
        <taxon>Dikarya</taxon>
        <taxon>Ascomycota</taxon>
        <taxon>Pezizomycotina</taxon>
        <taxon>Dothideomycetes</taxon>
        <taxon>Dothideomycetidae</taxon>
        <taxon>Mycosphaerellales</taxon>
        <taxon>Extremaceae</taxon>
        <taxon>Extremus</taxon>
    </lineage>
</organism>
<evidence type="ECO:0000256" key="9">
    <source>
        <dbReference type="ARBA" id="ARBA00022824"/>
    </source>
</evidence>
<evidence type="ECO:0000256" key="4">
    <source>
        <dbReference type="ARBA" id="ARBA00012554"/>
    </source>
</evidence>
<comment type="caution">
    <text evidence="18">The sequence shown here is derived from an EMBL/GenBank/DDBJ whole genome shotgun (WGS) entry which is preliminary data.</text>
</comment>
<dbReference type="EMBL" id="JAWDJX010000064">
    <property type="protein sequence ID" value="KAK3047275.1"/>
    <property type="molecule type" value="Genomic_DNA"/>
</dbReference>
<dbReference type="Gene3D" id="3.90.640.10">
    <property type="entry name" value="Actin, Chain A, domain 4"/>
    <property type="match status" value="1"/>
</dbReference>
<proteinExistence type="inferred from homology"/>
<evidence type="ECO:0000256" key="7">
    <source>
        <dbReference type="ARBA" id="ARBA00022741"/>
    </source>
</evidence>
<reference evidence="18" key="1">
    <citation type="submission" date="2023-04" db="EMBL/GenBank/DDBJ databases">
        <title>Black Yeasts Isolated from many extreme environments.</title>
        <authorList>
            <person name="Coleine C."/>
            <person name="Stajich J.E."/>
            <person name="Selbmann L."/>
        </authorList>
    </citation>
    <scope>NUCLEOTIDE SEQUENCE</scope>
    <source>
        <strain evidence="18">CCFEE 5312</strain>
    </source>
</reference>
<gene>
    <name evidence="18" type="primary">KAR2</name>
    <name evidence="18" type="ORF">LTR09_011264</name>
</gene>
<dbReference type="SUPFAM" id="SSF100920">
    <property type="entry name" value="Heat shock protein 70kD (HSP70), peptide-binding domain"/>
    <property type="match status" value="1"/>
</dbReference>
<evidence type="ECO:0000256" key="1">
    <source>
        <dbReference type="ARBA" id="ARBA00002226"/>
    </source>
</evidence>
<dbReference type="PANTHER" id="PTHR19375">
    <property type="entry name" value="HEAT SHOCK PROTEIN 70KDA"/>
    <property type="match status" value="1"/>
</dbReference>
<name>A0AAJ0DCK3_9PEZI</name>